<evidence type="ECO:0000313" key="3">
    <source>
        <dbReference type="Proteomes" id="UP000466442"/>
    </source>
</evidence>
<sequence>MLKRGAAENVREDFGPNQPMEGHHCAFARIQIVDVANSSVAMTPAKVEVSMKKKEAGSWAKLEIPREQTSGKKNPTTSNVTVLSDQVESVDLGDL</sequence>
<name>A0A8S9XC52_APOLU</name>
<feature type="region of interest" description="Disordered" evidence="1">
    <location>
        <begin position="64"/>
        <end position="95"/>
    </location>
</feature>
<dbReference type="Gene3D" id="2.60.40.790">
    <property type="match status" value="1"/>
</dbReference>
<keyword evidence="3" id="KW-1185">Reference proteome</keyword>
<evidence type="ECO:0008006" key="4">
    <source>
        <dbReference type="Google" id="ProtNLM"/>
    </source>
</evidence>
<dbReference type="Proteomes" id="UP000466442">
    <property type="component" value="Unassembled WGS sequence"/>
</dbReference>
<reference evidence="2" key="1">
    <citation type="journal article" date="2021" name="Mol. Ecol. Resour.">
        <title>Apolygus lucorum genome provides insights into omnivorousness and mesophyll feeding.</title>
        <authorList>
            <person name="Liu Y."/>
            <person name="Liu H."/>
            <person name="Wang H."/>
            <person name="Huang T."/>
            <person name="Liu B."/>
            <person name="Yang B."/>
            <person name="Yin L."/>
            <person name="Li B."/>
            <person name="Zhang Y."/>
            <person name="Zhang S."/>
            <person name="Jiang F."/>
            <person name="Zhang X."/>
            <person name="Ren Y."/>
            <person name="Wang B."/>
            <person name="Wang S."/>
            <person name="Lu Y."/>
            <person name="Wu K."/>
            <person name="Fan W."/>
            <person name="Wang G."/>
        </authorList>
    </citation>
    <scope>NUCLEOTIDE SEQUENCE</scope>
    <source>
        <strain evidence="2">12Hb</strain>
    </source>
</reference>
<evidence type="ECO:0000313" key="2">
    <source>
        <dbReference type="EMBL" id="KAF6206139.1"/>
    </source>
</evidence>
<dbReference type="InterPro" id="IPR008978">
    <property type="entry name" value="HSP20-like_chaperone"/>
</dbReference>
<gene>
    <name evidence="2" type="ORF">GE061_017364</name>
</gene>
<evidence type="ECO:0000256" key="1">
    <source>
        <dbReference type="SAM" id="MobiDB-lite"/>
    </source>
</evidence>
<dbReference type="AlphaFoldDB" id="A0A8S9XC52"/>
<comment type="caution">
    <text evidence="2">The sequence shown here is derived from an EMBL/GenBank/DDBJ whole genome shotgun (WGS) entry which is preliminary data.</text>
</comment>
<accession>A0A8S9XC52</accession>
<feature type="compositionally biased region" description="Polar residues" evidence="1">
    <location>
        <begin position="71"/>
        <end position="87"/>
    </location>
</feature>
<proteinExistence type="predicted"/>
<organism evidence="2 3">
    <name type="scientific">Apolygus lucorum</name>
    <name type="common">Small green plant bug</name>
    <name type="synonym">Lygocoris lucorum</name>
    <dbReference type="NCBI Taxonomy" id="248454"/>
    <lineage>
        <taxon>Eukaryota</taxon>
        <taxon>Metazoa</taxon>
        <taxon>Ecdysozoa</taxon>
        <taxon>Arthropoda</taxon>
        <taxon>Hexapoda</taxon>
        <taxon>Insecta</taxon>
        <taxon>Pterygota</taxon>
        <taxon>Neoptera</taxon>
        <taxon>Paraneoptera</taxon>
        <taxon>Hemiptera</taxon>
        <taxon>Heteroptera</taxon>
        <taxon>Panheteroptera</taxon>
        <taxon>Cimicomorpha</taxon>
        <taxon>Miridae</taxon>
        <taxon>Mirini</taxon>
        <taxon>Apolygus</taxon>
    </lineage>
</organism>
<dbReference type="SUPFAM" id="SSF49764">
    <property type="entry name" value="HSP20-like chaperones"/>
    <property type="match status" value="1"/>
</dbReference>
<dbReference type="EMBL" id="WIXP02000008">
    <property type="protein sequence ID" value="KAF6206139.1"/>
    <property type="molecule type" value="Genomic_DNA"/>
</dbReference>
<protein>
    <recommendedName>
        <fullName evidence="4">CS domain-containing protein</fullName>
    </recommendedName>
</protein>